<organism evidence="3 4">
    <name type="scientific">Mycena metata</name>
    <dbReference type="NCBI Taxonomy" id="1033252"/>
    <lineage>
        <taxon>Eukaryota</taxon>
        <taxon>Fungi</taxon>
        <taxon>Dikarya</taxon>
        <taxon>Basidiomycota</taxon>
        <taxon>Agaricomycotina</taxon>
        <taxon>Agaricomycetes</taxon>
        <taxon>Agaricomycetidae</taxon>
        <taxon>Agaricales</taxon>
        <taxon>Marasmiineae</taxon>
        <taxon>Mycenaceae</taxon>
        <taxon>Mycena</taxon>
    </lineage>
</organism>
<feature type="non-terminal residue" evidence="3">
    <location>
        <position position="311"/>
    </location>
</feature>
<evidence type="ECO:0000256" key="1">
    <source>
        <dbReference type="SAM" id="MobiDB-lite"/>
    </source>
</evidence>
<feature type="transmembrane region" description="Helical" evidence="2">
    <location>
        <begin position="114"/>
        <end position="138"/>
    </location>
</feature>
<dbReference type="Proteomes" id="UP001215598">
    <property type="component" value="Unassembled WGS sequence"/>
</dbReference>
<keyword evidence="2" id="KW-0472">Membrane</keyword>
<keyword evidence="2" id="KW-0812">Transmembrane</keyword>
<dbReference type="EMBL" id="JARKIB010000192">
    <property type="protein sequence ID" value="KAJ7725681.1"/>
    <property type="molecule type" value="Genomic_DNA"/>
</dbReference>
<feature type="transmembrane region" description="Helical" evidence="2">
    <location>
        <begin position="86"/>
        <end position="107"/>
    </location>
</feature>
<name>A0AAD7HPZ5_9AGAR</name>
<keyword evidence="2" id="KW-1133">Transmembrane helix</keyword>
<feature type="transmembrane region" description="Helical" evidence="2">
    <location>
        <begin position="199"/>
        <end position="221"/>
    </location>
</feature>
<evidence type="ECO:0000313" key="4">
    <source>
        <dbReference type="Proteomes" id="UP001215598"/>
    </source>
</evidence>
<protein>
    <submittedName>
        <fullName evidence="3">Uncharacterized protein</fullName>
    </submittedName>
</protein>
<feature type="transmembrane region" description="Helical" evidence="2">
    <location>
        <begin position="36"/>
        <end position="57"/>
    </location>
</feature>
<evidence type="ECO:0000313" key="3">
    <source>
        <dbReference type="EMBL" id="KAJ7725681.1"/>
    </source>
</evidence>
<gene>
    <name evidence="3" type="ORF">B0H16DRAFT_1593945</name>
</gene>
<feature type="region of interest" description="Disordered" evidence="1">
    <location>
        <begin position="279"/>
        <end position="311"/>
    </location>
</feature>
<evidence type="ECO:0000256" key="2">
    <source>
        <dbReference type="SAM" id="Phobius"/>
    </source>
</evidence>
<proteinExistence type="predicted"/>
<dbReference type="AlphaFoldDB" id="A0AAD7HPZ5"/>
<feature type="transmembrane region" description="Helical" evidence="2">
    <location>
        <begin position="227"/>
        <end position="250"/>
    </location>
</feature>
<comment type="caution">
    <text evidence="3">The sequence shown here is derived from an EMBL/GenBank/DDBJ whole genome shotgun (WGS) entry which is preliminary data.</text>
</comment>
<sequence>MAVVVLESILYALLLVSASTTLYLRFSRHKVPNLLVWNPVVLFTIFISATSGAHWTLTIVRFFNAFLCSADVKRFYLDNSQKTQTAGSLLSLTSILIGDAAIIHRLWLIWNRSLLVIVLPVMSCFALLINGCASIYLITQPLAPMPAGRWVEAGWTIALGQVRWREDLNWALMSDSAYLGLIVWKIWKTKRTVEGGTLVSVLIVLLESTAIWTIWGLLFAVTSELGSPLAIIMGDLSAVMVGIVNMIIYLRVELQCARPDGSVRTGVVMTSSASIRPYYVNRGSTNPSRHGLERGQSPSKTGPEAEASNSI</sequence>
<feature type="transmembrane region" description="Helical" evidence="2">
    <location>
        <begin position="168"/>
        <end position="187"/>
    </location>
</feature>
<keyword evidence="4" id="KW-1185">Reference proteome</keyword>
<feature type="transmembrane region" description="Helical" evidence="2">
    <location>
        <begin position="6"/>
        <end position="24"/>
    </location>
</feature>
<reference evidence="3" key="1">
    <citation type="submission" date="2023-03" db="EMBL/GenBank/DDBJ databases">
        <title>Massive genome expansion in bonnet fungi (Mycena s.s.) driven by repeated elements and novel gene families across ecological guilds.</title>
        <authorList>
            <consortium name="Lawrence Berkeley National Laboratory"/>
            <person name="Harder C.B."/>
            <person name="Miyauchi S."/>
            <person name="Viragh M."/>
            <person name="Kuo A."/>
            <person name="Thoen E."/>
            <person name="Andreopoulos B."/>
            <person name="Lu D."/>
            <person name="Skrede I."/>
            <person name="Drula E."/>
            <person name="Henrissat B."/>
            <person name="Morin E."/>
            <person name="Kohler A."/>
            <person name="Barry K."/>
            <person name="LaButti K."/>
            <person name="Morin E."/>
            <person name="Salamov A."/>
            <person name="Lipzen A."/>
            <person name="Mereny Z."/>
            <person name="Hegedus B."/>
            <person name="Baldrian P."/>
            <person name="Stursova M."/>
            <person name="Weitz H."/>
            <person name="Taylor A."/>
            <person name="Grigoriev I.V."/>
            <person name="Nagy L.G."/>
            <person name="Martin F."/>
            <person name="Kauserud H."/>
        </authorList>
    </citation>
    <scope>NUCLEOTIDE SEQUENCE</scope>
    <source>
        <strain evidence="3">CBHHK182m</strain>
    </source>
</reference>
<accession>A0AAD7HPZ5</accession>